<dbReference type="PANTHER" id="PTHR13620">
    <property type="entry name" value="3-5 EXONUCLEASE"/>
    <property type="match status" value="1"/>
</dbReference>
<proteinExistence type="predicted"/>
<keyword evidence="7" id="KW-1185">Reference proteome</keyword>
<evidence type="ECO:0000313" key="7">
    <source>
        <dbReference type="Proteomes" id="UP001209878"/>
    </source>
</evidence>
<dbReference type="PANTHER" id="PTHR13620:SF104">
    <property type="entry name" value="EXONUCLEASE 3'-5' DOMAIN-CONTAINING PROTEIN 2"/>
    <property type="match status" value="1"/>
</dbReference>
<dbReference type="InterPro" id="IPR036397">
    <property type="entry name" value="RNaseH_sf"/>
</dbReference>
<keyword evidence="2" id="KW-0378">Hydrolase</keyword>
<gene>
    <name evidence="6" type="ORF">NP493_637g00002</name>
</gene>
<feature type="compositionally biased region" description="Basic and acidic residues" evidence="4">
    <location>
        <begin position="7"/>
        <end position="22"/>
    </location>
</feature>
<dbReference type="AlphaFoldDB" id="A0AAD9NQB3"/>
<dbReference type="EMBL" id="JAODUO010000637">
    <property type="protein sequence ID" value="KAK2176813.1"/>
    <property type="molecule type" value="Genomic_DNA"/>
</dbReference>
<keyword evidence="3" id="KW-0269">Exonuclease</keyword>
<reference evidence="6" key="1">
    <citation type="journal article" date="2023" name="Mol. Biol. Evol.">
        <title>Third-Generation Sequencing Reveals the Adaptive Role of the Epigenome in Three Deep-Sea Polychaetes.</title>
        <authorList>
            <person name="Perez M."/>
            <person name="Aroh O."/>
            <person name="Sun Y."/>
            <person name="Lan Y."/>
            <person name="Juniper S.K."/>
            <person name="Young C.R."/>
            <person name="Angers B."/>
            <person name="Qian P.Y."/>
        </authorList>
    </citation>
    <scope>NUCLEOTIDE SEQUENCE</scope>
    <source>
        <strain evidence="6">R07B-5</strain>
    </source>
</reference>
<dbReference type="GO" id="GO:0005634">
    <property type="term" value="C:nucleus"/>
    <property type="evidence" value="ECO:0007669"/>
    <property type="project" value="TreeGrafter"/>
</dbReference>
<sequence>MLCTRRGLGEDRQRPARVDHSADSSPQMCLWSALRLTGKLPTTNSARTCDCLRCWGLTVSGCHLRPTVGAPSPSSSCPHRPVSASLSASLLWNDLLTVSRLYSLIKGVACLDDAKKLSLDHGLIVRGCVDLRHLAARSRITNCRGYGLKDLAANVLGVLVDKEDGVRRSNWEEDLSDTQVLYAALDALVAVHLFMALIGRKLPELLTRWHQLSTKAENDDEILWQRALSVCQGIVDVGFSLKAPRQSKPAGGSPKHARHVEKASRAYVPRKQPLYQNCRLLAPDDQLLATCDRKKAEWYLENDLAEEVSEDPLTVRLKFEPAGRPLEENSYYALDKENICAVCGSEDNVIRKSIVPHEYRKYFPSVMKNHKSHDVVLLCVPCHQLSSYYDSSLRQRLARECDAPLGGAGGFGEGKGPHGAKGQRHARALLHNAAKIPAARLEELTETVKCHFGVDTVDSEMLQEATEMDIRVANDAYVCHGQKVVQHVMEHEGLIVFEKLWRQHFLDSLKPEHLPSLWSVDHCHAELTQLDRDLKDIISHNSVTS</sequence>
<protein>
    <recommendedName>
        <fullName evidence="5">3'-5' exonuclease domain-containing protein</fullName>
    </recommendedName>
</protein>
<dbReference type="Gene3D" id="3.30.420.10">
    <property type="entry name" value="Ribonuclease H-like superfamily/Ribonuclease H"/>
    <property type="match status" value="1"/>
</dbReference>
<evidence type="ECO:0000256" key="1">
    <source>
        <dbReference type="ARBA" id="ARBA00022722"/>
    </source>
</evidence>
<dbReference type="SUPFAM" id="SSF53098">
    <property type="entry name" value="Ribonuclease H-like"/>
    <property type="match status" value="1"/>
</dbReference>
<evidence type="ECO:0000256" key="4">
    <source>
        <dbReference type="SAM" id="MobiDB-lite"/>
    </source>
</evidence>
<dbReference type="GO" id="GO:0005737">
    <property type="term" value="C:cytoplasm"/>
    <property type="evidence" value="ECO:0007669"/>
    <property type="project" value="TreeGrafter"/>
</dbReference>
<organism evidence="6 7">
    <name type="scientific">Ridgeia piscesae</name>
    <name type="common">Tubeworm</name>
    <dbReference type="NCBI Taxonomy" id="27915"/>
    <lineage>
        <taxon>Eukaryota</taxon>
        <taxon>Metazoa</taxon>
        <taxon>Spiralia</taxon>
        <taxon>Lophotrochozoa</taxon>
        <taxon>Annelida</taxon>
        <taxon>Polychaeta</taxon>
        <taxon>Sedentaria</taxon>
        <taxon>Canalipalpata</taxon>
        <taxon>Sabellida</taxon>
        <taxon>Siboglinidae</taxon>
        <taxon>Ridgeia</taxon>
    </lineage>
</organism>
<dbReference type="Pfam" id="PF01612">
    <property type="entry name" value="DNA_pol_A_exo1"/>
    <property type="match status" value="1"/>
</dbReference>
<dbReference type="InterPro" id="IPR051132">
    <property type="entry name" value="3-5_Exonuclease_domain"/>
</dbReference>
<name>A0AAD9NQB3_RIDPI</name>
<evidence type="ECO:0000313" key="6">
    <source>
        <dbReference type="EMBL" id="KAK2176813.1"/>
    </source>
</evidence>
<feature type="domain" description="3'-5' exonuclease" evidence="5">
    <location>
        <begin position="109"/>
        <end position="197"/>
    </location>
</feature>
<evidence type="ECO:0000256" key="3">
    <source>
        <dbReference type="ARBA" id="ARBA00022839"/>
    </source>
</evidence>
<evidence type="ECO:0000256" key="2">
    <source>
        <dbReference type="ARBA" id="ARBA00022801"/>
    </source>
</evidence>
<dbReference type="GO" id="GO:0003676">
    <property type="term" value="F:nucleic acid binding"/>
    <property type="evidence" value="ECO:0007669"/>
    <property type="project" value="InterPro"/>
</dbReference>
<dbReference type="InterPro" id="IPR002562">
    <property type="entry name" value="3'-5'_exonuclease_dom"/>
</dbReference>
<dbReference type="GO" id="GO:0008408">
    <property type="term" value="F:3'-5' exonuclease activity"/>
    <property type="evidence" value="ECO:0007669"/>
    <property type="project" value="InterPro"/>
</dbReference>
<accession>A0AAD9NQB3</accession>
<dbReference type="GO" id="GO:0006139">
    <property type="term" value="P:nucleobase-containing compound metabolic process"/>
    <property type="evidence" value="ECO:0007669"/>
    <property type="project" value="InterPro"/>
</dbReference>
<dbReference type="Proteomes" id="UP001209878">
    <property type="component" value="Unassembled WGS sequence"/>
</dbReference>
<keyword evidence="1" id="KW-0540">Nuclease</keyword>
<comment type="caution">
    <text evidence="6">The sequence shown here is derived from an EMBL/GenBank/DDBJ whole genome shotgun (WGS) entry which is preliminary data.</text>
</comment>
<evidence type="ECO:0000259" key="5">
    <source>
        <dbReference type="Pfam" id="PF01612"/>
    </source>
</evidence>
<dbReference type="InterPro" id="IPR012337">
    <property type="entry name" value="RNaseH-like_sf"/>
</dbReference>
<feature type="region of interest" description="Disordered" evidence="4">
    <location>
        <begin position="1"/>
        <end position="23"/>
    </location>
</feature>